<feature type="non-terminal residue" evidence="2">
    <location>
        <position position="1"/>
    </location>
</feature>
<feature type="compositionally biased region" description="Basic and acidic residues" evidence="1">
    <location>
        <begin position="50"/>
        <end position="61"/>
    </location>
</feature>
<accession>X6M6N3</accession>
<comment type="caution">
    <text evidence="2">The sequence shown here is derived from an EMBL/GenBank/DDBJ whole genome shotgun (WGS) entry which is preliminary data.</text>
</comment>
<feature type="region of interest" description="Disordered" evidence="1">
    <location>
        <begin position="36"/>
        <end position="67"/>
    </location>
</feature>
<dbReference type="Proteomes" id="UP000023152">
    <property type="component" value="Unassembled WGS sequence"/>
</dbReference>
<evidence type="ECO:0000256" key="1">
    <source>
        <dbReference type="SAM" id="MobiDB-lite"/>
    </source>
</evidence>
<keyword evidence="3" id="KW-1185">Reference proteome</keyword>
<dbReference type="EMBL" id="ASPP01024341">
    <property type="protein sequence ID" value="ETO09122.1"/>
    <property type="molecule type" value="Genomic_DNA"/>
</dbReference>
<evidence type="ECO:0000313" key="3">
    <source>
        <dbReference type="Proteomes" id="UP000023152"/>
    </source>
</evidence>
<gene>
    <name evidence="2" type="ORF">RFI_28265</name>
</gene>
<reference evidence="2 3" key="1">
    <citation type="journal article" date="2013" name="Curr. Biol.">
        <title>The Genome of the Foraminiferan Reticulomyxa filosa.</title>
        <authorList>
            <person name="Glockner G."/>
            <person name="Hulsmann N."/>
            <person name="Schleicher M."/>
            <person name="Noegel A.A."/>
            <person name="Eichinger L."/>
            <person name="Gallinger C."/>
            <person name="Pawlowski J."/>
            <person name="Sierra R."/>
            <person name="Euteneuer U."/>
            <person name="Pillet L."/>
            <person name="Moustafa A."/>
            <person name="Platzer M."/>
            <person name="Groth M."/>
            <person name="Szafranski K."/>
            <person name="Schliwa M."/>
        </authorList>
    </citation>
    <scope>NUCLEOTIDE SEQUENCE [LARGE SCALE GENOMIC DNA]</scope>
</reference>
<evidence type="ECO:0000313" key="2">
    <source>
        <dbReference type="EMBL" id="ETO09122.1"/>
    </source>
</evidence>
<name>X6M6N3_RETFI</name>
<dbReference type="AlphaFoldDB" id="X6M6N3"/>
<protein>
    <submittedName>
        <fullName evidence="2">Uncharacterized protein</fullName>
    </submittedName>
</protein>
<feature type="non-terminal residue" evidence="2">
    <location>
        <position position="375"/>
    </location>
</feature>
<feature type="compositionally biased region" description="Polar residues" evidence="1">
    <location>
        <begin position="36"/>
        <end position="46"/>
    </location>
</feature>
<organism evidence="2 3">
    <name type="scientific">Reticulomyxa filosa</name>
    <dbReference type="NCBI Taxonomy" id="46433"/>
    <lineage>
        <taxon>Eukaryota</taxon>
        <taxon>Sar</taxon>
        <taxon>Rhizaria</taxon>
        <taxon>Retaria</taxon>
        <taxon>Foraminifera</taxon>
        <taxon>Monothalamids</taxon>
        <taxon>Reticulomyxidae</taxon>
        <taxon>Reticulomyxa</taxon>
    </lineage>
</organism>
<proteinExistence type="predicted"/>
<sequence>LKKYNEEELQLQKVTSQTMWWFNVCVTTCLPSPPTTVVNSPRQVSGDNAEDLKPSNEEKVGDNNNNNKYLKISNDRNYVIVKGLSKDTSYELRVRTCFEWPSINNLQQVDKKLESSWTSIIRAKTYKDFKDSLGQQRLPLRPLFPHVTSFFPTQVRLGWMPAVFPSVDEKTTETTIDYVIREYNHHKGEVIARVQNEPGWRSMDLKESEQEYMITISGLQRSTNEETEESWPVIFKTPPALMQGDVFEPSQPNQVQFFHYSNNSKPLKYMCWNSPYKGVGLTCHCVWMPLTPTPNDYSLRIQTICELNQDIYKSLPTQDIVVPAEMIVFNESKHVHYIFLLTNRQPQRGGFLLQPDIKGTKEIDLPFEQLHSSGN</sequence>